<protein>
    <submittedName>
        <fullName evidence="2">Uncharacterized protein</fullName>
    </submittedName>
</protein>
<dbReference type="EMBL" id="BMHY01000008">
    <property type="protein sequence ID" value="GGG79108.1"/>
    <property type="molecule type" value="Genomic_DNA"/>
</dbReference>
<sequence length="115" mass="13658">MDKAVRRYYQLKQKQKELEQELGELRAEILNHCEEQQLSELETKGYRVKLVLQERKEYDDDKLYEALPDPEVWRLLSKADASKVASLVKLNVVPEERLKDTYSLKRVSLLHVDKK</sequence>
<gene>
    <name evidence="2" type="ORF">GCM10010918_40160</name>
</gene>
<feature type="coiled-coil region" evidence="1">
    <location>
        <begin position="1"/>
        <end position="35"/>
    </location>
</feature>
<name>A0A917M744_9BACL</name>
<dbReference type="Proteomes" id="UP000600247">
    <property type="component" value="Unassembled WGS sequence"/>
</dbReference>
<keyword evidence="3" id="KW-1185">Reference proteome</keyword>
<dbReference type="AlphaFoldDB" id="A0A917M744"/>
<evidence type="ECO:0000313" key="3">
    <source>
        <dbReference type="Proteomes" id="UP000600247"/>
    </source>
</evidence>
<organism evidence="2 3">
    <name type="scientific">Paenibacillus radicis</name>
    <name type="common">ex Gao et al. 2016</name>
    <dbReference type="NCBI Taxonomy" id="1737354"/>
    <lineage>
        <taxon>Bacteria</taxon>
        <taxon>Bacillati</taxon>
        <taxon>Bacillota</taxon>
        <taxon>Bacilli</taxon>
        <taxon>Bacillales</taxon>
        <taxon>Paenibacillaceae</taxon>
        <taxon>Paenibacillus</taxon>
    </lineage>
</organism>
<keyword evidence="1" id="KW-0175">Coiled coil</keyword>
<proteinExistence type="predicted"/>
<evidence type="ECO:0000313" key="2">
    <source>
        <dbReference type="EMBL" id="GGG79108.1"/>
    </source>
</evidence>
<evidence type="ECO:0000256" key="1">
    <source>
        <dbReference type="SAM" id="Coils"/>
    </source>
</evidence>
<comment type="caution">
    <text evidence="2">The sequence shown here is derived from an EMBL/GenBank/DDBJ whole genome shotgun (WGS) entry which is preliminary data.</text>
</comment>
<reference evidence="2 3" key="1">
    <citation type="journal article" date="2014" name="Int. J. Syst. Evol. Microbiol.">
        <title>Complete genome sequence of Corynebacterium casei LMG S-19264T (=DSM 44701T), isolated from a smear-ripened cheese.</title>
        <authorList>
            <consortium name="US DOE Joint Genome Institute (JGI-PGF)"/>
            <person name="Walter F."/>
            <person name="Albersmeier A."/>
            <person name="Kalinowski J."/>
            <person name="Ruckert C."/>
        </authorList>
    </citation>
    <scope>NUCLEOTIDE SEQUENCE [LARGE SCALE GENOMIC DNA]</scope>
    <source>
        <strain evidence="2 3">CGMCC 1.15286</strain>
    </source>
</reference>
<dbReference type="RefSeq" id="WP_188890969.1">
    <property type="nucleotide sequence ID" value="NZ_BMHY01000008.1"/>
</dbReference>
<accession>A0A917M744</accession>